<gene>
    <name evidence="1" type="ORF">GCM10012285_59260</name>
</gene>
<evidence type="ECO:0000313" key="2">
    <source>
        <dbReference type="Proteomes" id="UP000600080"/>
    </source>
</evidence>
<protein>
    <submittedName>
        <fullName evidence="1">Uncharacterized protein</fullName>
    </submittedName>
</protein>
<sequence>MPVGGPSPNGMTVAVSVTVWPKTDGLGAAEVSVNVGVGMKGPPRTVRMTGRRAPRRAGFRGKYGNYLRKKARCGQPGLKCTCLAVLPQVGAAPPVDGISRRVFPATTP</sequence>
<keyword evidence="2" id="KW-1185">Reference proteome</keyword>
<reference evidence="2" key="1">
    <citation type="journal article" date="2019" name="Int. J. Syst. Evol. Microbiol.">
        <title>The Global Catalogue of Microorganisms (GCM) 10K type strain sequencing project: providing services to taxonomists for standard genome sequencing and annotation.</title>
        <authorList>
            <consortium name="The Broad Institute Genomics Platform"/>
            <consortium name="The Broad Institute Genome Sequencing Center for Infectious Disease"/>
            <person name="Wu L."/>
            <person name="Ma J."/>
        </authorList>
    </citation>
    <scope>NUCLEOTIDE SEQUENCE [LARGE SCALE GENOMIC DNA]</scope>
    <source>
        <strain evidence="2">CGMCC 4.7323</strain>
    </source>
</reference>
<name>A0ABQ2K1B3_9ACTN</name>
<proteinExistence type="predicted"/>
<evidence type="ECO:0000313" key="1">
    <source>
        <dbReference type="EMBL" id="GGN60822.1"/>
    </source>
</evidence>
<accession>A0ABQ2K1B3</accession>
<organism evidence="1 2">
    <name type="scientific">Streptomyces kronopolitis</name>
    <dbReference type="NCBI Taxonomy" id="1612435"/>
    <lineage>
        <taxon>Bacteria</taxon>
        <taxon>Bacillati</taxon>
        <taxon>Actinomycetota</taxon>
        <taxon>Actinomycetes</taxon>
        <taxon>Kitasatosporales</taxon>
        <taxon>Streptomycetaceae</taxon>
        <taxon>Streptomyces</taxon>
    </lineage>
</organism>
<dbReference type="EMBL" id="BMND01000039">
    <property type="protein sequence ID" value="GGN60822.1"/>
    <property type="molecule type" value="Genomic_DNA"/>
</dbReference>
<comment type="caution">
    <text evidence="1">The sequence shown here is derived from an EMBL/GenBank/DDBJ whole genome shotgun (WGS) entry which is preliminary data.</text>
</comment>
<dbReference type="Proteomes" id="UP000600080">
    <property type="component" value="Unassembled WGS sequence"/>
</dbReference>